<dbReference type="OrthoDB" id="1522859at2"/>
<dbReference type="CDD" id="cd07341">
    <property type="entry name" value="M56_BlaR1_MecR1_like"/>
    <property type="match status" value="1"/>
</dbReference>
<keyword evidence="4" id="KW-1185">Reference proteome</keyword>
<dbReference type="Proteomes" id="UP000283523">
    <property type="component" value="Unassembled WGS sequence"/>
</dbReference>
<dbReference type="EMBL" id="QXED01000016">
    <property type="protein sequence ID" value="RIV17674.1"/>
    <property type="molecule type" value="Genomic_DNA"/>
</dbReference>
<evidence type="ECO:0000313" key="3">
    <source>
        <dbReference type="EMBL" id="RIV17674.1"/>
    </source>
</evidence>
<dbReference type="InterPro" id="IPR052173">
    <property type="entry name" value="Beta-lactam_resp_regulator"/>
</dbReference>
<protein>
    <recommendedName>
        <fullName evidence="2">Peptidase M56 domain-containing protein</fullName>
    </recommendedName>
</protein>
<evidence type="ECO:0000256" key="1">
    <source>
        <dbReference type="SAM" id="Phobius"/>
    </source>
</evidence>
<organism evidence="3 4">
    <name type="scientific">Fibrisoma montanum</name>
    <dbReference type="NCBI Taxonomy" id="2305895"/>
    <lineage>
        <taxon>Bacteria</taxon>
        <taxon>Pseudomonadati</taxon>
        <taxon>Bacteroidota</taxon>
        <taxon>Cytophagia</taxon>
        <taxon>Cytophagales</taxon>
        <taxon>Spirosomataceae</taxon>
        <taxon>Fibrisoma</taxon>
    </lineage>
</organism>
<dbReference type="InterPro" id="IPR008756">
    <property type="entry name" value="Peptidase_M56"/>
</dbReference>
<keyword evidence="1" id="KW-0472">Membrane</keyword>
<feature type="domain" description="Peptidase M56" evidence="2">
    <location>
        <begin position="163"/>
        <end position="259"/>
    </location>
</feature>
<feature type="transmembrane region" description="Helical" evidence="1">
    <location>
        <begin position="86"/>
        <end position="104"/>
    </location>
</feature>
<sequence>MLSFAYFVETSISMVIFIGCYRFFLSRLTFFTWNRIYLVGTLLFSLIAPLLIVPTPIWSVSPTLPSVPRLITQAVVVYQPVQGSPLLNWTTLCGVICAIYWLFVTYRLSQLAVDIFLLRQVIRRSVTESFGSDRIVWVQEDFPTASFFGFIFLNQHQRRTDSLATIIQHEQVHCRQWHSADWLLVRLVSAFFWFHPCMGWWRQAVATNHEYIADAQAAQTSDKTTYAHLLLQLTAQVSKVSTLHYFSSFNQLKSRIIMLHQTRSKAIQKMRFLAVIPLTMGVLFLTSCERNDFKAVEPALLSAQAILHTDLIGQWVTTNNVTINNNDGKTPRIFPERPGNVQTVLSRLSLYADGHFEMSDNRTSVKRTGSWSSDPVGVSVKLECADKPSEPIYIDVTSLENRTMEAWQYYPADKQLSGGTVYYNFQKE</sequence>
<dbReference type="PANTHER" id="PTHR34978">
    <property type="entry name" value="POSSIBLE SENSOR-TRANSDUCER PROTEIN BLAR"/>
    <property type="match status" value="1"/>
</dbReference>
<keyword evidence="1" id="KW-1133">Transmembrane helix</keyword>
<feature type="transmembrane region" description="Helical" evidence="1">
    <location>
        <begin position="6"/>
        <end position="24"/>
    </location>
</feature>
<evidence type="ECO:0000313" key="4">
    <source>
        <dbReference type="Proteomes" id="UP000283523"/>
    </source>
</evidence>
<proteinExistence type="predicted"/>
<evidence type="ECO:0000259" key="2">
    <source>
        <dbReference type="Pfam" id="PF05569"/>
    </source>
</evidence>
<keyword evidence="1" id="KW-0812">Transmembrane</keyword>
<gene>
    <name evidence="3" type="ORF">DYU11_31000</name>
</gene>
<reference evidence="3 4" key="1">
    <citation type="submission" date="2018-08" db="EMBL/GenBank/DDBJ databases">
        <title>Fibrisoma montanum sp. nov., isolated from Danxia mountain soil.</title>
        <authorList>
            <person name="Huang Y."/>
        </authorList>
    </citation>
    <scope>NUCLEOTIDE SEQUENCE [LARGE SCALE GENOMIC DNA]</scope>
    <source>
        <strain evidence="3 4">HYT19</strain>
    </source>
</reference>
<dbReference type="RefSeq" id="WP_119671640.1">
    <property type="nucleotide sequence ID" value="NZ_QXED01000016.1"/>
</dbReference>
<name>A0A418LWV9_9BACT</name>
<feature type="transmembrane region" description="Helical" evidence="1">
    <location>
        <begin position="36"/>
        <end position="58"/>
    </location>
</feature>
<dbReference type="PANTHER" id="PTHR34978:SF3">
    <property type="entry name" value="SLR0241 PROTEIN"/>
    <property type="match status" value="1"/>
</dbReference>
<dbReference type="AlphaFoldDB" id="A0A418LWV9"/>
<dbReference type="Pfam" id="PF05569">
    <property type="entry name" value="Peptidase_M56"/>
    <property type="match status" value="1"/>
</dbReference>
<comment type="caution">
    <text evidence="3">The sequence shown here is derived from an EMBL/GenBank/DDBJ whole genome shotgun (WGS) entry which is preliminary data.</text>
</comment>
<accession>A0A418LWV9</accession>